<accession>A0A094PWE6</accession>
<evidence type="ECO:0000256" key="7">
    <source>
        <dbReference type="ARBA" id="ARBA00023235"/>
    </source>
</evidence>
<reference evidence="10" key="1">
    <citation type="submission" date="2014-05" db="EMBL/GenBank/DDBJ databases">
        <title>Key roles for freshwater Actinobacteria revealed by deep metagenomic sequencing.</title>
        <authorList>
            <person name="Ghai R."/>
            <person name="Mizuno C.M."/>
            <person name="Picazo A."/>
            <person name="Camacho A."/>
            <person name="Rodriguez-Valera F."/>
        </authorList>
    </citation>
    <scope>NUCLEOTIDE SEQUENCE</scope>
</reference>
<proteinExistence type="predicted"/>
<keyword evidence="3 8" id="KW-0812">Transmembrane</keyword>
<dbReference type="GO" id="GO:0016020">
    <property type="term" value="C:membrane"/>
    <property type="evidence" value="ECO:0007669"/>
    <property type="project" value="UniProtKB-SubCell"/>
</dbReference>
<keyword evidence="5 8" id="KW-1133">Transmembrane helix</keyword>
<dbReference type="InterPro" id="IPR017825">
    <property type="entry name" value="Lycopene_cyclase_dom"/>
</dbReference>
<comment type="pathway">
    <text evidence="2">Carotenoid biosynthesis.</text>
</comment>
<dbReference type="NCBIfam" id="TIGR03462">
    <property type="entry name" value="CarR_dom_SF"/>
    <property type="match status" value="1"/>
</dbReference>
<dbReference type="GO" id="GO:0016120">
    <property type="term" value="P:carotene biosynthetic process"/>
    <property type="evidence" value="ECO:0007669"/>
    <property type="project" value="UniProtKB-ARBA"/>
</dbReference>
<organism evidence="10">
    <name type="scientific">freshwater metagenome</name>
    <dbReference type="NCBI Taxonomy" id="449393"/>
    <lineage>
        <taxon>unclassified sequences</taxon>
        <taxon>metagenomes</taxon>
        <taxon>ecological metagenomes</taxon>
    </lineage>
</organism>
<feature type="transmembrane region" description="Helical" evidence="8">
    <location>
        <begin position="6"/>
        <end position="23"/>
    </location>
</feature>
<evidence type="ECO:0000256" key="1">
    <source>
        <dbReference type="ARBA" id="ARBA00004141"/>
    </source>
</evidence>
<evidence type="ECO:0000256" key="2">
    <source>
        <dbReference type="ARBA" id="ARBA00004829"/>
    </source>
</evidence>
<evidence type="ECO:0000256" key="6">
    <source>
        <dbReference type="ARBA" id="ARBA00023136"/>
    </source>
</evidence>
<gene>
    <name evidence="10" type="ORF">GM50_20945</name>
</gene>
<dbReference type="EMBL" id="JNSK01000145">
    <property type="protein sequence ID" value="KGA14014.1"/>
    <property type="molecule type" value="Genomic_DNA"/>
</dbReference>
<evidence type="ECO:0000259" key="9">
    <source>
        <dbReference type="Pfam" id="PF18916"/>
    </source>
</evidence>
<keyword evidence="6 8" id="KW-0472">Membrane</keyword>
<evidence type="ECO:0000256" key="5">
    <source>
        <dbReference type="ARBA" id="ARBA00022989"/>
    </source>
</evidence>
<evidence type="ECO:0000256" key="3">
    <source>
        <dbReference type="ARBA" id="ARBA00022692"/>
    </source>
</evidence>
<dbReference type="AlphaFoldDB" id="A0A094PWE6"/>
<feature type="domain" description="Lycopene cyclase" evidence="9">
    <location>
        <begin position="7"/>
        <end position="98"/>
    </location>
</feature>
<evidence type="ECO:0000313" key="10">
    <source>
        <dbReference type="EMBL" id="KGA14014.1"/>
    </source>
</evidence>
<comment type="subcellular location">
    <subcellularLocation>
        <location evidence="1">Membrane</location>
        <topology evidence="1">Multi-pass membrane protein</topology>
    </subcellularLocation>
</comment>
<protein>
    <recommendedName>
        <fullName evidence="9">Lycopene cyclase domain-containing protein</fullName>
    </recommendedName>
</protein>
<feature type="transmembrane region" description="Helical" evidence="8">
    <location>
        <begin position="81"/>
        <end position="98"/>
    </location>
</feature>
<dbReference type="GO" id="GO:0016872">
    <property type="term" value="F:intramolecular lyase activity"/>
    <property type="evidence" value="ECO:0007669"/>
    <property type="project" value="InterPro"/>
</dbReference>
<feature type="transmembrane region" description="Helical" evidence="8">
    <location>
        <begin position="30"/>
        <end position="50"/>
    </location>
</feature>
<keyword evidence="4" id="KW-0125">Carotenoid biosynthesis</keyword>
<sequence length="116" mass="13263">MIYSDLAIAAVLIAVMVDLFVFKNSLLTRVAFWISYSIILPFQLITNWWLTHYRADGKAIVMYDETGIIGTRIAAAPLEDLLFGFALILSTMGLWEFWGRRGFQREKITKGKVVKD</sequence>
<evidence type="ECO:0000256" key="4">
    <source>
        <dbReference type="ARBA" id="ARBA00022746"/>
    </source>
</evidence>
<evidence type="ECO:0000256" key="8">
    <source>
        <dbReference type="SAM" id="Phobius"/>
    </source>
</evidence>
<dbReference type="Pfam" id="PF18916">
    <property type="entry name" value="Lycopene_cyc"/>
    <property type="match status" value="1"/>
</dbReference>
<name>A0A094PWE6_9ZZZZ</name>
<keyword evidence="7" id="KW-0413">Isomerase</keyword>
<comment type="caution">
    <text evidence="10">The sequence shown here is derived from an EMBL/GenBank/DDBJ whole genome shotgun (WGS) entry which is preliminary data.</text>
</comment>
<dbReference type="GO" id="GO:0045436">
    <property type="term" value="F:lycopene beta cyclase activity"/>
    <property type="evidence" value="ECO:0007669"/>
    <property type="project" value="UniProtKB-ARBA"/>
</dbReference>
<dbReference type="GO" id="GO:0016117">
    <property type="term" value="P:carotenoid biosynthetic process"/>
    <property type="evidence" value="ECO:0007669"/>
    <property type="project" value="UniProtKB-KW"/>
</dbReference>